<dbReference type="EMBL" id="MU842927">
    <property type="protein sequence ID" value="KAK2025875.1"/>
    <property type="molecule type" value="Genomic_DNA"/>
</dbReference>
<dbReference type="Proteomes" id="UP001232148">
    <property type="component" value="Unassembled WGS sequence"/>
</dbReference>
<dbReference type="AlphaFoldDB" id="A0AAD9M1F5"/>
<proteinExistence type="predicted"/>
<accession>A0AAD9M1F5</accession>
<protein>
    <submittedName>
        <fullName evidence="1">Uncharacterized protein</fullName>
    </submittedName>
</protein>
<keyword evidence="2" id="KW-1185">Reference proteome</keyword>
<evidence type="ECO:0000313" key="1">
    <source>
        <dbReference type="EMBL" id="KAK2025875.1"/>
    </source>
</evidence>
<comment type="caution">
    <text evidence="1">The sequence shown here is derived from an EMBL/GenBank/DDBJ whole genome shotgun (WGS) entry which is preliminary data.</text>
</comment>
<sequence length="78" mass="8398">MATGEKVGKDTIDAWHGRVCFSDGRGPAEECVVNTLQHQSPNDTTLTIDRAVGGCYRMVNAEDLQRHAPRGCVSGVVI</sequence>
<name>A0AAD9M1F5_9PEZI</name>
<reference evidence="1" key="1">
    <citation type="submission" date="2021-06" db="EMBL/GenBank/DDBJ databases">
        <title>Comparative genomics, transcriptomics and evolutionary studies reveal genomic signatures of adaptation to plant cell wall in hemibiotrophic fungi.</title>
        <authorList>
            <consortium name="DOE Joint Genome Institute"/>
            <person name="Baroncelli R."/>
            <person name="Diaz J.F."/>
            <person name="Benocci T."/>
            <person name="Peng M."/>
            <person name="Battaglia E."/>
            <person name="Haridas S."/>
            <person name="Andreopoulos W."/>
            <person name="Labutti K."/>
            <person name="Pangilinan J."/>
            <person name="Floch G.L."/>
            <person name="Makela M.R."/>
            <person name="Henrissat B."/>
            <person name="Grigoriev I.V."/>
            <person name="Crouch J.A."/>
            <person name="De Vries R.P."/>
            <person name="Sukno S.A."/>
            <person name="Thon M.R."/>
        </authorList>
    </citation>
    <scope>NUCLEOTIDE SEQUENCE</scope>
    <source>
        <strain evidence="1">MAFF235873</strain>
    </source>
</reference>
<organism evidence="1 2">
    <name type="scientific">Colletotrichum zoysiae</name>
    <dbReference type="NCBI Taxonomy" id="1216348"/>
    <lineage>
        <taxon>Eukaryota</taxon>
        <taxon>Fungi</taxon>
        <taxon>Dikarya</taxon>
        <taxon>Ascomycota</taxon>
        <taxon>Pezizomycotina</taxon>
        <taxon>Sordariomycetes</taxon>
        <taxon>Hypocreomycetidae</taxon>
        <taxon>Glomerellales</taxon>
        <taxon>Glomerellaceae</taxon>
        <taxon>Colletotrichum</taxon>
        <taxon>Colletotrichum graminicola species complex</taxon>
    </lineage>
</organism>
<gene>
    <name evidence="1" type="ORF">LX32DRAFT_702611</name>
</gene>
<evidence type="ECO:0000313" key="2">
    <source>
        <dbReference type="Proteomes" id="UP001232148"/>
    </source>
</evidence>